<dbReference type="PANTHER" id="PTHR30349">
    <property type="entry name" value="PHAGE INTEGRASE-RELATED"/>
    <property type="match status" value="1"/>
</dbReference>
<dbReference type="InterPro" id="IPR011010">
    <property type="entry name" value="DNA_brk_join_enz"/>
</dbReference>
<keyword evidence="4" id="KW-1185">Reference proteome</keyword>
<sequence>MLDFIEGITQNISRKSLQDIVVVLKSILYYGKILRYSIFALNAIPSVIVTKKKIIILDWKDLNNLETFICHNMSYKNIGLFICLYTGIRLGEIYVLKCRDILLHDEKIIINESVQRINEKRKSYTEIDMPKIENLIRKILINQNLYQYLILFQKAHGYILTGTEHYLTPRIYQYYFKRILNYFHIKDYNFHILRHTFATRCVQCNVDIKSLSEILRRSSVNTTLDIYTLIIFS</sequence>
<dbReference type="EMBL" id="SMCQ01000001">
    <property type="protein sequence ID" value="TCW02923.1"/>
    <property type="molecule type" value="Genomic_DNA"/>
</dbReference>
<dbReference type="GO" id="GO:0015074">
    <property type="term" value="P:DNA integration"/>
    <property type="evidence" value="ECO:0007669"/>
    <property type="project" value="InterPro"/>
</dbReference>
<dbReference type="AlphaFoldDB" id="A0A4R3Z8H2"/>
<dbReference type="Pfam" id="PF00589">
    <property type="entry name" value="Phage_integrase"/>
    <property type="match status" value="1"/>
</dbReference>
<evidence type="ECO:0000313" key="4">
    <source>
        <dbReference type="Proteomes" id="UP000295515"/>
    </source>
</evidence>
<dbReference type="PROSITE" id="PS51898">
    <property type="entry name" value="TYR_RECOMBINASE"/>
    <property type="match status" value="1"/>
</dbReference>
<name>A0A4R3Z8H2_9FIRM</name>
<protein>
    <submittedName>
        <fullName evidence="3">Phage integrase family protein</fullName>
    </submittedName>
</protein>
<reference evidence="3 4" key="1">
    <citation type="submission" date="2019-03" db="EMBL/GenBank/DDBJ databases">
        <title>Genomic Encyclopedia of Type Strains, Phase IV (KMG-IV): sequencing the most valuable type-strain genomes for metagenomic binning, comparative biology and taxonomic classification.</title>
        <authorList>
            <person name="Goeker M."/>
        </authorList>
    </citation>
    <scope>NUCLEOTIDE SEQUENCE [LARGE SCALE GENOMIC DNA]</scope>
    <source>
        <strain evidence="3 4">DSM 29487</strain>
    </source>
</reference>
<dbReference type="PANTHER" id="PTHR30349:SF64">
    <property type="entry name" value="PROPHAGE INTEGRASE INTD-RELATED"/>
    <property type="match status" value="1"/>
</dbReference>
<evidence type="ECO:0000313" key="3">
    <source>
        <dbReference type="EMBL" id="TCW02923.1"/>
    </source>
</evidence>
<dbReference type="RefSeq" id="WP_066450867.1">
    <property type="nucleotide sequence ID" value="NZ_JANKBF010000002.1"/>
</dbReference>
<dbReference type="GO" id="GO:0006310">
    <property type="term" value="P:DNA recombination"/>
    <property type="evidence" value="ECO:0007669"/>
    <property type="project" value="UniProtKB-KW"/>
</dbReference>
<dbReference type="InterPro" id="IPR050090">
    <property type="entry name" value="Tyrosine_recombinase_XerCD"/>
</dbReference>
<keyword evidence="1" id="KW-0233">DNA recombination</keyword>
<feature type="domain" description="Tyr recombinase" evidence="2">
    <location>
        <begin position="52"/>
        <end position="233"/>
    </location>
</feature>
<dbReference type="InterPro" id="IPR002104">
    <property type="entry name" value="Integrase_catalytic"/>
</dbReference>
<gene>
    <name evidence="3" type="ORF">EDD60_101227</name>
</gene>
<accession>A0A4R3Z8H2</accession>
<comment type="caution">
    <text evidence="3">The sequence shown here is derived from an EMBL/GenBank/DDBJ whole genome shotgun (WGS) entry which is preliminary data.</text>
</comment>
<dbReference type="Gene3D" id="1.10.443.10">
    <property type="entry name" value="Intergrase catalytic core"/>
    <property type="match status" value="1"/>
</dbReference>
<dbReference type="GO" id="GO:0003677">
    <property type="term" value="F:DNA binding"/>
    <property type="evidence" value="ECO:0007669"/>
    <property type="project" value="InterPro"/>
</dbReference>
<dbReference type="InterPro" id="IPR013762">
    <property type="entry name" value="Integrase-like_cat_sf"/>
</dbReference>
<dbReference type="SUPFAM" id="SSF56349">
    <property type="entry name" value="DNA breaking-rejoining enzymes"/>
    <property type="match status" value="1"/>
</dbReference>
<dbReference type="CDD" id="cd01189">
    <property type="entry name" value="INT_ICEBs1_C_like"/>
    <property type="match status" value="1"/>
</dbReference>
<evidence type="ECO:0000259" key="2">
    <source>
        <dbReference type="PROSITE" id="PS51898"/>
    </source>
</evidence>
<dbReference type="Proteomes" id="UP000295515">
    <property type="component" value="Unassembled WGS sequence"/>
</dbReference>
<organism evidence="3 4">
    <name type="scientific">Longibaculum muris</name>
    <dbReference type="NCBI Taxonomy" id="1796628"/>
    <lineage>
        <taxon>Bacteria</taxon>
        <taxon>Bacillati</taxon>
        <taxon>Bacillota</taxon>
        <taxon>Erysipelotrichia</taxon>
        <taxon>Erysipelotrichales</taxon>
        <taxon>Coprobacillaceae</taxon>
        <taxon>Longibaculum</taxon>
    </lineage>
</organism>
<evidence type="ECO:0000256" key="1">
    <source>
        <dbReference type="ARBA" id="ARBA00023172"/>
    </source>
</evidence>
<proteinExistence type="predicted"/>
<dbReference type="GeneID" id="98914051"/>